<keyword evidence="1" id="KW-0808">Transferase</keyword>
<dbReference type="CDD" id="cd04301">
    <property type="entry name" value="NAT_SF"/>
    <property type="match status" value="1"/>
</dbReference>
<gene>
    <name evidence="4" type="ORF">GCM10009765_74510</name>
</gene>
<dbReference type="EMBL" id="BAAANY010000039">
    <property type="protein sequence ID" value="GAA1714672.1"/>
    <property type="molecule type" value="Genomic_DNA"/>
</dbReference>
<dbReference type="Gene3D" id="3.40.630.30">
    <property type="match status" value="1"/>
</dbReference>
<dbReference type="SUPFAM" id="SSF55729">
    <property type="entry name" value="Acyl-CoA N-acyltransferases (Nat)"/>
    <property type="match status" value="1"/>
</dbReference>
<keyword evidence="5" id="KW-1185">Reference proteome</keyword>
<dbReference type="InterPro" id="IPR000182">
    <property type="entry name" value="GNAT_dom"/>
</dbReference>
<dbReference type="PROSITE" id="PS51186">
    <property type="entry name" value="GNAT"/>
    <property type="match status" value="1"/>
</dbReference>
<accession>A0ABN2J013</accession>
<evidence type="ECO:0000313" key="5">
    <source>
        <dbReference type="Proteomes" id="UP001500618"/>
    </source>
</evidence>
<dbReference type="InterPro" id="IPR050832">
    <property type="entry name" value="Bact_Acetyltransf"/>
</dbReference>
<reference evidence="4 5" key="1">
    <citation type="journal article" date="2019" name="Int. J. Syst. Evol. Microbiol.">
        <title>The Global Catalogue of Microorganisms (GCM) 10K type strain sequencing project: providing services to taxonomists for standard genome sequencing and annotation.</title>
        <authorList>
            <consortium name="The Broad Institute Genomics Platform"/>
            <consortium name="The Broad Institute Genome Sequencing Center for Infectious Disease"/>
            <person name="Wu L."/>
            <person name="Ma J."/>
        </authorList>
    </citation>
    <scope>NUCLEOTIDE SEQUENCE [LARGE SCALE GENOMIC DNA]</scope>
    <source>
        <strain evidence="4 5">JCM 14718</strain>
    </source>
</reference>
<proteinExistence type="predicted"/>
<evidence type="ECO:0000313" key="4">
    <source>
        <dbReference type="EMBL" id="GAA1714672.1"/>
    </source>
</evidence>
<evidence type="ECO:0000259" key="3">
    <source>
        <dbReference type="PROSITE" id="PS51186"/>
    </source>
</evidence>
<name>A0ABN2J013_9ACTN</name>
<dbReference type="PANTHER" id="PTHR43877:SF2">
    <property type="entry name" value="AMINOALKYLPHOSPHONATE N-ACETYLTRANSFERASE-RELATED"/>
    <property type="match status" value="1"/>
</dbReference>
<evidence type="ECO:0000256" key="1">
    <source>
        <dbReference type="ARBA" id="ARBA00022679"/>
    </source>
</evidence>
<comment type="caution">
    <text evidence="4">The sequence shown here is derived from an EMBL/GenBank/DDBJ whole genome shotgun (WGS) entry which is preliminary data.</text>
</comment>
<dbReference type="Proteomes" id="UP001500618">
    <property type="component" value="Unassembled WGS sequence"/>
</dbReference>
<dbReference type="Pfam" id="PF00583">
    <property type="entry name" value="Acetyltransf_1"/>
    <property type="match status" value="1"/>
</dbReference>
<feature type="domain" description="N-acetyltransferase" evidence="3">
    <location>
        <begin position="1"/>
        <end position="130"/>
    </location>
</feature>
<dbReference type="InterPro" id="IPR016181">
    <property type="entry name" value="Acyl_CoA_acyltransferase"/>
</dbReference>
<organism evidence="4 5">
    <name type="scientific">Fodinicola feengrottensis</name>
    <dbReference type="NCBI Taxonomy" id="435914"/>
    <lineage>
        <taxon>Bacteria</taxon>
        <taxon>Bacillati</taxon>
        <taxon>Actinomycetota</taxon>
        <taxon>Actinomycetes</taxon>
        <taxon>Mycobacteriales</taxon>
        <taxon>Fodinicola</taxon>
    </lineage>
</organism>
<keyword evidence="2" id="KW-0012">Acyltransferase</keyword>
<protein>
    <recommendedName>
        <fullName evidence="3">N-acetyltransferase domain-containing protein</fullName>
    </recommendedName>
</protein>
<dbReference type="PANTHER" id="PTHR43877">
    <property type="entry name" value="AMINOALKYLPHOSPHONATE N-ACETYLTRANSFERASE-RELATED-RELATED"/>
    <property type="match status" value="1"/>
</dbReference>
<evidence type="ECO:0000256" key="2">
    <source>
        <dbReference type="ARBA" id="ARBA00023315"/>
    </source>
</evidence>
<sequence>MFESMGHDISDPTADWMRGMSDWYDRKLRTDSFAAFVAQQENTVAGGCSVWLLDGLPRTGNPSGLRAYVGGMYVYPSARGQGVARQLLAAVLDWSRTKGIGIAELHATSMGAPLYESVGFQPATNYRLPL</sequence>